<dbReference type="OrthoDB" id="10666695at2759"/>
<evidence type="ECO:0000313" key="2">
    <source>
        <dbReference type="Proteomes" id="UP000507470"/>
    </source>
</evidence>
<dbReference type="PANTHER" id="PTHR33153:SF3">
    <property type="entry name" value="TRAFFICKING PROTEIN PARTICLE COMPLEX SUBUNIT 11 DOMAIN-CONTAINING PROTEIN"/>
    <property type="match status" value="1"/>
</dbReference>
<dbReference type="Proteomes" id="UP000507470">
    <property type="component" value="Unassembled WGS sequence"/>
</dbReference>
<keyword evidence="2" id="KW-1185">Reference proteome</keyword>
<sequence>MSLYSLQVWTVYKSSCENLESPICLTQGSMECGVKSFLMLKFQSIRSSANVTKLKDKRRSRAHLLLQELSREKYYKHIKKSKEYPSMYTSVIIDNMDQSKTNLPRFPLHLRKMVVLPPTKFIFKLMTTKNKYVIMFLAILVKMEIVKDQADIPHGFGRTKYGKISGIIQLMRTDLPKWVKNGKLNREYELGGSTTIKWRRVDPVP</sequence>
<organism evidence="1 2">
    <name type="scientific">Mytilus coruscus</name>
    <name type="common">Sea mussel</name>
    <dbReference type="NCBI Taxonomy" id="42192"/>
    <lineage>
        <taxon>Eukaryota</taxon>
        <taxon>Metazoa</taxon>
        <taxon>Spiralia</taxon>
        <taxon>Lophotrochozoa</taxon>
        <taxon>Mollusca</taxon>
        <taxon>Bivalvia</taxon>
        <taxon>Autobranchia</taxon>
        <taxon>Pteriomorphia</taxon>
        <taxon>Mytilida</taxon>
        <taxon>Mytiloidea</taxon>
        <taxon>Mytilidae</taxon>
        <taxon>Mytilinae</taxon>
        <taxon>Mytilus</taxon>
    </lineage>
</organism>
<protein>
    <submittedName>
        <fullName evidence="1">Uncharacterized protein</fullName>
    </submittedName>
</protein>
<dbReference type="AlphaFoldDB" id="A0A6J8CAA5"/>
<name>A0A6J8CAA5_MYTCO</name>
<dbReference type="EMBL" id="CACVKT020004953">
    <property type="protein sequence ID" value="CAC5392326.1"/>
    <property type="molecule type" value="Genomic_DNA"/>
</dbReference>
<reference evidence="1 2" key="1">
    <citation type="submission" date="2020-06" db="EMBL/GenBank/DDBJ databases">
        <authorList>
            <person name="Li R."/>
            <person name="Bekaert M."/>
        </authorList>
    </citation>
    <scope>NUCLEOTIDE SEQUENCE [LARGE SCALE GENOMIC DNA]</scope>
    <source>
        <strain evidence="2">wild</strain>
    </source>
</reference>
<evidence type="ECO:0000313" key="1">
    <source>
        <dbReference type="EMBL" id="CAC5392326.1"/>
    </source>
</evidence>
<dbReference type="PANTHER" id="PTHR33153">
    <property type="entry name" value="MYND-TYPE DOMAIN-CONTAINING PROTEIN"/>
    <property type="match status" value="1"/>
</dbReference>
<accession>A0A6J8CAA5</accession>
<proteinExistence type="predicted"/>
<gene>
    <name evidence="1" type="ORF">MCOR_27265</name>
</gene>